<evidence type="ECO:0000256" key="3">
    <source>
        <dbReference type="ARBA" id="ARBA00022679"/>
    </source>
</evidence>
<dbReference type="PANTHER" id="PTHR10993">
    <property type="entry name" value="OCTANOYLTRANSFERASE"/>
    <property type="match status" value="1"/>
</dbReference>
<dbReference type="RefSeq" id="WP_129969985.1">
    <property type="nucleotide sequence ID" value="NZ_JACCEW010000004.1"/>
</dbReference>
<feature type="domain" description="BPL/LPL catalytic" evidence="12">
    <location>
        <begin position="29"/>
        <end position="210"/>
    </location>
</feature>
<evidence type="ECO:0000256" key="4">
    <source>
        <dbReference type="ARBA" id="ARBA00023315"/>
    </source>
</evidence>
<feature type="binding site" evidence="6 9">
    <location>
        <begin position="154"/>
        <end position="156"/>
    </location>
    <ligand>
        <name>substrate</name>
    </ligand>
</feature>
<dbReference type="GO" id="GO:0009249">
    <property type="term" value="P:protein lipoylation"/>
    <property type="evidence" value="ECO:0007669"/>
    <property type="project" value="InterPro"/>
</dbReference>
<dbReference type="CDD" id="cd16444">
    <property type="entry name" value="LipB"/>
    <property type="match status" value="1"/>
</dbReference>
<evidence type="ECO:0000256" key="7">
    <source>
        <dbReference type="PIRNR" id="PIRNR016262"/>
    </source>
</evidence>
<keyword evidence="4 6" id="KW-0012">Acyltransferase</keyword>
<dbReference type="NCBIfam" id="NF010922">
    <property type="entry name" value="PRK14342.1"/>
    <property type="match status" value="1"/>
</dbReference>
<keyword evidence="3 6" id="KW-0808">Transferase</keyword>
<dbReference type="PIRSF" id="PIRSF016262">
    <property type="entry name" value="LPLase"/>
    <property type="match status" value="1"/>
</dbReference>
<dbReference type="EC" id="2.3.1.181" evidence="6 7"/>
<keyword evidence="14" id="KW-1185">Reference proteome</keyword>
<keyword evidence="2 6" id="KW-0963">Cytoplasm</keyword>
<dbReference type="PROSITE" id="PS51733">
    <property type="entry name" value="BPL_LPL_CATALYTIC"/>
    <property type="match status" value="1"/>
</dbReference>
<sequence>MITPEWLARPAPYVETWERMRQFTESRSSSTDDCIWLAEHPPVYTLGQAGKPEHILNPGAIPIVRTDRGGQVTYHGPGQVLAYCLIELRRHGLFVKEYVALLEDVLIDFLASLGIADACRKPGAPGVYVPRASGQLAKIAALGIKVRNGSTYHGLALNVDMDLAPFLGINPCGYEGLETVDLLSCGVQANVQDVGLELGQRLAEAFAARTRTGQNTESADDRSNQTGDGARQ</sequence>
<gene>
    <name evidence="6 13" type="primary">lipB</name>
    <name evidence="13" type="ORF">H0A68_14240</name>
</gene>
<evidence type="ECO:0000259" key="12">
    <source>
        <dbReference type="PROSITE" id="PS51733"/>
    </source>
</evidence>
<comment type="pathway">
    <text evidence="1 6 7">Protein modification; protein lipoylation via endogenous pathway; protein N(6)-(lipoyl)lysine from octanoyl-[acyl-carrier-protein]: step 1/2.</text>
</comment>
<dbReference type="InterPro" id="IPR045864">
    <property type="entry name" value="aa-tRNA-synth_II/BPL/LPL"/>
</dbReference>
<comment type="catalytic activity">
    <reaction evidence="6 7">
        <text>octanoyl-[ACP] + L-lysyl-[protein] = N(6)-octanoyl-L-lysyl-[protein] + holo-[ACP] + H(+)</text>
        <dbReference type="Rhea" id="RHEA:17665"/>
        <dbReference type="Rhea" id="RHEA-COMP:9636"/>
        <dbReference type="Rhea" id="RHEA-COMP:9685"/>
        <dbReference type="Rhea" id="RHEA-COMP:9752"/>
        <dbReference type="Rhea" id="RHEA-COMP:9928"/>
        <dbReference type="ChEBI" id="CHEBI:15378"/>
        <dbReference type="ChEBI" id="CHEBI:29969"/>
        <dbReference type="ChEBI" id="CHEBI:64479"/>
        <dbReference type="ChEBI" id="CHEBI:78463"/>
        <dbReference type="ChEBI" id="CHEBI:78809"/>
        <dbReference type="EC" id="2.3.1.181"/>
    </reaction>
</comment>
<evidence type="ECO:0000256" key="9">
    <source>
        <dbReference type="PIRSR" id="PIRSR016262-2"/>
    </source>
</evidence>
<feature type="site" description="Lowers pKa of active site Cys" evidence="6 10">
    <location>
        <position position="138"/>
    </location>
</feature>
<comment type="miscellaneous">
    <text evidence="6">In the reaction, the free carboxyl group of octanoic acid is attached via an amide linkage to the epsilon-amino group of a specific lysine residue of lipoyl domains of lipoate-dependent enzymes.</text>
</comment>
<comment type="function">
    <text evidence="5 6 7">Catalyzes the transfer of endogenously produced octanoic acid from octanoyl-acyl-carrier-protein onto the lipoyl domains of lipoate-dependent enzymes. Lipoyl-ACP can also act as a substrate although octanoyl-ACP is likely to be the physiological substrate.</text>
</comment>
<dbReference type="InterPro" id="IPR000544">
    <property type="entry name" value="Octanoyltransferase"/>
</dbReference>
<evidence type="ECO:0000256" key="5">
    <source>
        <dbReference type="ARBA" id="ARBA00024732"/>
    </source>
</evidence>
<evidence type="ECO:0000256" key="11">
    <source>
        <dbReference type="SAM" id="MobiDB-lite"/>
    </source>
</evidence>
<comment type="caution">
    <text evidence="13">The sequence shown here is derived from an EMBL/GenBank/DDBJ whole genome shotgun (WGS) entry which is preliminary data.</text>
</comment>
<evidence type="ECO:0000256" key="6">
    <source>
        <dbReference type="HAMAP-Rule" id="MF_00013"/>
    </source>
</evidence>
<evidence type="ECO:0000256" key="2">
    <source>
        <dbReference type="ARBA" id="ARBA00022490"/>
    </source>
</evidence>
<dbReference type="SUPFAM" id="SSF55681">
    <property type="entry name" value="Class II aaRS and biotin synthetases"/>
    <property type="match status" value="1"/>
</dbReference>
<proteinExistence type="inferred from homology"/>
<dbReference type="OrthoDB" id="9787061at2"/>
<feature type="binding site" evidence="6 9">
    <location>
        <begin position="141"/>
        <end position="143"/>
    </location>
    <ligand>
        <name>substrate</name>
    </ligand>
</feature>
<dbReference type="EMBL" id="JACCEW010000004">
    <property type="protein sequence ID" value="NYT38043.1"/>
    <property type="molecule type" value="Genomic_DNA"/>
</dbReference>
<accession>A0A853FD95</accession>
<dbReference type="Proteomes" id="UP000580517">
    <property type="component" value="Unassembled WGS sequence"/>
</dbReference>
<dbReference type="FunFam" id="3.30.930.10:FF:000020">
    <property type="entry name" value="Octanoyltransferase"/>
    <property type="match status" value="1"/>
</dbReference>
<dbReference type="HAMAP" id="MF_00013">
    <property type="entry name" value="LipB"/>
    <property type="match status" value="1"/>
</dbReference>
<dbReference type="Pfam" id="PF21948">
    <property type="entry name" value="LplA-B_cat"/>
    <property type="match status" value="1"/>
</dbReference>
<evidence type="ECO:0000256" key="1">
    <source>
        <dbReference type="ARBA" id="ARBA00004821"/>
    </source>
</evidence>
<organism evidence="13 14">
    <name type="scientific">Allopusillimonas soli</name>
    <dbReference type="NCBI Taxonomy" id="659016"/>
    <lineage>
        <taxon>Bacteria</taxon>
        <taxon>Pseudomonadati</taxon>
        <taxon>Pseudomonadota</taxon>
        <taxon>Betaproteobacteria</taxon>
        <taxon>Burkholderiales</taxon>
        <taxon>Alcaligenaceae</taxon>
        <taxon>Allopusillimonas</taxon>
    </lineage>
</organism>
<dbReference type="PROSITE" id="PS01313">
    <property type="entry name" value="LIPB"/>
    <property type="match status" value="1"/>
</dbReference>
<comment type="similarity">
    <text evidence="6 7">Belongs to the LipB family.</text>
</comment>
<evidence type="ECO:0000313" key="14">
    <source>
        <dbReference type="Proteomes" id="UP000580517"/>
    </source>
</evidence>
<protein>
    <recommendedName>
        <fullName evidence="6 7">Octanoyltransferase</fullName>
        <ecNumber evidence="6 7">2.3.1.181</ecNumber>
    </recommendedName>
    <alternativeName>
        <fullName evidence="6">Lipoate-protein ligase B</fullName>
    </alternativeName>
    <alternativeName>
        <fullName evidence="6">Lipoyl/octanoyl transferase</fullName>
    </alternativeName>
    <alternativeName>
        <fullName evidence="6">Octanoyl-[acyl-carrier-protein]-protein N-octanoyltransferase</fullName>
    </alternativeName>
</protein>
<evidence type="ECO:0000313" key="13">
    <source>
        <dbReference type="EMBL" id="NYT38043.1"/>
    </source>
</evidence>
<dbReference type="Gene3D" id="3.30.930.10">
    <property type="entry name" value="Bira Bifunctional Protein, Domain 2"/>
    <property type="match status" value="1"/>
</dbReference>
<dbReference type="PANTHER" id="PTHR10993:SF7">
    <property type="entry name" value="LIPOYLTRANSFERASE 2, MITOCHONDRIAL-RELATED"/>
    <property type="match status" value="1"/>
</dbReference>
<feature type="region of interest" description="Disordered" evidence="11">
    <location>
        <begin position="209"/>
        <end position="232"/>
    </location>
</feature>
<dbReference type="AlphaFoldDB" id="A0A853FD95"/>
<reference evidence="13 14" key="1">
    <citation type="submission" date="2020-07" db="EMBL/GenBank/DDBJ databases">
        <title>Taxonomic revisions and descriptions of new bacterial species based on genomic comparisons in the high-G+C-content subgroup of the family Alcaligenaceae.</title>
        <authorList>
            <person name="Szabo A."/>
            <person name="Felfoldi T."/>
        </authorList>
    </citation>
    <scope>NUCLEOTIDE SEQUENCE [LARGE SCALE GENOMIC DNA]</scope>
    <source>
        <strain evidence="13 14">DSM 25264</strain>
    </source>
</reference>
<name>A0A853FD95_9BURK</name>
<evidence type="ECO:0000256" key="8">
    <source>
        <dbReference type="PIRSR" id="PIRSR016262-1"/>
    </source>
</evidence>
<dbReference type="GO" id="GO:0005737">
    <property type="term" value="C:cytoplasm"/>
    <property type="evidence" value="ECO:0007669"/>
    <property type="project" value="UniProtKB-SubCell"/>
</dbReference>
<evidence type="ECO:0000256" key="10">
    <source>
        <dbReference type="PIRSR" id="PIRSR016262-3"/>
    </source>
</evidence>
<dbReference type="InterPro" id="IPR004143">
    <property type="entry name" value="BPL_LPL_catalytic"/>
</dbReference>
<dbReference type="GO" id="GO:0033819">
    <property type="term" value="F:lipoyl(octanoyl) transferase activity"/>
    <property type="evidence" value="ECO:0007669"/>
    <property type="project" value="UniProtKB-EC"/>
</dbReference>
<dbReference type="UniPathway" id="UPA00538">
    <property type="reaction ID" value="UER00592"/>
</dbReference>
<dbReference type="InterPro" id="IPR020605">
    <property type="entry name" value="Octanoyltransferase_CS"/>
</dbReference>
<feature type="binding site" evidence="6 9">
    <location>
        <begin position="68"/>
        <end position="75"/>
    </location>
    <ligand>
        <name>substrate</name>
    </ligand>
</feature>
<feature type="active site" description="Acyl-thioester intermediate" evidence="6 8">
    <location>
        <position position="172"/>
    </location>
</feature>
<dbReference type="NCBIfam" id="TIGR00214">
    <property type="entry name" value="lipB"/>
    <property type="match status" value="1"/>
</dbReference>
<comment type="subcellular location">
    <subcellularLocation>
        <location evidence="6">Cytoplasm</location>
    </subcellularLocation>
</comment>